<feature type="non-terminal residue" evidence="1">
    <location>
        <position position="1"/>
    </location>
</feature>
<dbReference type="Proteomes" id="UP001152795">
    <property type="component" value="Unassembled WGS sequence"/>
</dbReference>
<dbReference type="EMBL" id="CACRXK020014959">
    <property type="protein sequence ID" value="CAB4027686.1"/>
    <property type="molecule type" value="Genomic_DNA"/>
</dbReference>
<dbReference type="PANTHER" id="PTHR22605:SF16">
    <property type="entry name" value="E3 UBIQUITIN-PROTEIN LIGASE RNF213"/>
    <property type="match status" value="1"/>
</dbReference>
<comment type="caution">
    <text evidence="1">The sequence shown here is derived from an EMBL/GenBank/DDBJ whole genome shotgun (WGS) entry which is preliminary data.</text>
</comment>
<sequence>ITTHSRLLSQSNSRAIASAAGFTGSRSRCISLQEFHTEQQFIKTLGEFFVALGGYEGLLLVQCDNGEANFNLIACCRYLVDETRRRTLEDIDVSVKPIHIIFIIQLPKIAGGCQHFVGFQGGKWQSVHIDELLESNEQLPQIEQLVNRAVSDLFQPAYPARSDEIEDIDVDLDASGSQELRAENIEDSDEKEKDQQKIKATLLLKNCLQAAAARIYDESAEVNRATKRIEILLTWLPEDNSQETEFSKILATRVHKLLQQRDEKCPVNQRLWLQHEALRQGHLQETGTFRKALWQKLSSIISPMLSEVIAYCDQNHNLDLLGEEKEWKTRLWLTMINEEVITPLSYDSFTSPVSGRVREKARVSSTGVGHRFNAKFPFSWIVKDMVNVLLLKVGADPSETLISLRSVFYSSPLGQLLKPAFENENVEEEAAMNYLNDFLHMMYKPIVEGELQVTM</sequence>
<dbReference type="PANTHER" id="PTHR22605">
    <property type="entry name" value="RZ-TYPE DOMAIN-CONTAINING PROTEIN"/>
    <property type="match status" value="1"/>
</dbReference>
<dbReference type="AlphaFoldDB" id="A0A7D9JDP4"/>
<protein>
    <submittedName>
        <fullName evidence="1">Uncharacterized protein</fullName>
    </submittedName>
</protein>
<reference evidence="1" key="1">
    <citation type="submission" date="2020-04" db="EMBL/GenBank/DDBJ databases">
        <authorList>
            <person name="Alioto T."/>
            <person name="Alioto T."/>
            <person name="Gomez Garrido J."/>
        </authorList>
    </citation>
    <scope>NUCLEOTIDE SEQUENCE</scope>
    <source>
        <strain evidence="1">A484AB</strain>
    </source>
</reference>
<name>A0A7D9JDP4_PARCT</name>
<dbReference type="OrthoDB" id="5979778at2759"/>
<accession>A0A7D9JDP4</accession>
<gene>
    <name evidence="1" type="ORF">PACLA_8A019521</name>
</gene>
<dbReference type="InterPro" id="IPR031248">
    <property type="entry name" value="RNF213"/>
</dbReference>
<dbReference type="GO" id="GO:0016887">
    <property type="term" value="F:ATP hydrolysis activity"/>
    <property type="evidence" value="ECO:0007669"/>
    <property type="project" value="InterPro"/>
</dbReference>
<proteinExistence type="predicted"/>
<dbReference type="GO" id="GO:0004842">
    <property type="term" value="F:ubiquitin-protein transferase activity"/>
    <property type="evidence" value="ECO:0007669"/>
    <property type="project" value="InterPro"/>
</dbReference>
<evidence type="ECO:0000313" key="2">
    <source>
        <dbReference type="Proteomes" id="UP001152795"/>
    </source>
</evidence>
<evidence type="ECO:0000313" key="1">
    <source>
        <dbReference type="EMBL" id="CAB4027686.1"/>
    </source>
</evidence>
<organism evidence="1 2">
    <name type="scientific">Paramuricea clavata</name>
    <name type="common">Red gorgonian</name>
    <name type="synonym">Violescent sea-whip</name>
    <dbReference type="NCBI Taxonomy" id="317549"/>
    <lineage>
        <taxon>Eukaryota</taxon>
        <taxon>Metazoa</taxon>
        <taxon>Cnidaria</taxon>
        <taxon>Anthozoa</taxon>
        <taxon>Octocorallia</taxon>
        <taxon>Malacalcyonacea</taxon>
        <taxon>Plexauridae</taxon>
        <taxon>Paramuricea</taxon>
    </lineage>
</organism>
<keyword evidence="2" id="KW-1185">Reference proteome</keyword>